<evidence type="ECO:0000313" key="7">
    <source>
        <dbReference type="Proteomes" id="UP000298049"/>
    </source>
</evidence>
<dbReference type="RefSeq" id="WP_136548924.1">
    <property type="nucleotide sequence ID" value="NZ_CP031093.1"/>
</dbReference>
<protein>
    <submittedName>
        <fullName evidence="6">CvpA family protein</fullName>
    </submittedName>
</protein>
<feature type="transmembrane region" description="Helical" evidence="5">
    <location>
        <begin position="6"/>
        <end position="23"/>
    </location>
</feature>
<feature type="transmembrane region" description="Helical" evidence="5">
    <location>
        <begin position="30"/>
        <end position="47"/>
    </location>
</feature>
<dbReference type="InterPro" id="IPR003825">
    <property type="entry name" value="Colicin-V_CvpA"/>
</dbReference>
<dbReference type="InterPro" id="IPR052719">
    <property type="entry name" value="CvpA-like"/>
</dbReference>
<comment type="subcellular location">
    <subcellularLocation>
        <location evidence="1">Membrane</location>
        <topology evidence="1">Multi-pass membrane protein</topology>
    </subcellularLocation>
</comment>
<sequence>MSTLIWVDWVIIAIVSISTLVSLKRGFVKEALSLVIWVAAFIIARTFHPHLQTLLIGTIETESVRLIAAFGILFIGTLIVGAIISNLVGALVRLTGLTATDRVLGMAFGLARGVVVVVVAVALLRYTPVTQDTWWRTSPLIQQATMIEQWTRRTFGSELQSLPPTPSQVNTGPVG</sequence>
<evidence type="ECO:0000256" key="1">
    <source>
        <dbReference type="ARBA" id="ARBA00004141"/>
    </source>
</evidence>
<feature type="transmembrane region" description="Helical" evidence="5">
    <location>
        <begin position="104"/>
        <end position="126"/>
    </location>
</feature>
<dbReference type="PANTHER" id="PTHR36926">
    <property type="entry name" value="COLICIN V PRODUCTION PROTEIN"/>
    <property type="match status" value="1"/>
</dbReference>
<reference evidence="6 7" key="1">
    <citation type="submission" date="2018-07" db="EMBL/GenBank/DDBJ databases">
        <title>Marsedoiliclastica nanhaica gen. nov. sp. nov., a novel marine hydrocarbonoclastic bacterium isolated from an in-situ enriched hydrocarbon-degrading consortium in deep-sea sediment.</title>
        <authorList>
            <person name="Dong C."/>
            <person name="Ma T."/>
            <person name="Liu R."/>
            <person name="Shao Z."/>
        </authorList>
    </citation>
    <scope>NUCLEOTIDE SEQUENCE [LARGE SCALE GENOMIC DNA]</scope>
    <source>
        <strain evidence="7">soil36-7</strain>
    </source>
</reference>
<evidence type="ECO:0000256" key="5">
    <source>
        <dbReference type="SAM" id="Phobius"/>
    </source>
</evidence>
<keyword evidence="3 5" id="KW-1133">Transmembrane helix</keyword>
<dbReference type="AlphaFoldDB" id="A0A4P7XHQ7"/>
<dbReference type="EMBL" id="CP031093">
    <property type="protein sequence ID" value="QCF26203.1"/>
    <property type="molecule type" value="Genomic_DNA"/>
</dbReference>
<evidence type="ECO:0000313" key="6">
    <source>
        <dbReference type="EMBL" id="QCF26203.1"/>
    </source>
</evidence>
<keyword evidence="7" id="KW-1185">Reference proteome</keyword>
<dbReference type="GO" id="GO:0009403">
    <property type="term" value="P:toxin biosynthetic process"/>
    <property type="evidence" value="ECO:0007669"/>
    <property type="project" value="InterPro"/>
</dbReference>
<feature type="transmembrane region" description="Helical" evidence="5">
    <location>
        <begin position="67"/>
        <end position="92"/>
    </location>
</feature>
<dbReference type="PANTHER" id="PTHR36926:SF1">
    <property type="entry name" value="COLICIN V PRODUCTION PROTEIN"/>
    <property type="match status" value="1"/>
</dbReference>
<dbReference type="Pfam" id="PF02674">
    <property type="entry name" value="Colicin_V"/>
    <property type="match status" value="1"/>
</dbReference>
<dbReference type="KEGG" id="hmi:soil367_09820"/>
<dbReference type="GO" id="GO:0016020">
    <property type="term" value="C:membrane"/>
    <property type="evidence" value="ECO:0007669"/>
    <property type="project" value="UniProtKB-SubCell"/>
</dbReference>
<keyword evidence="2 5" id="KW-0812">Transmembrane</keyword>
<organism evidence="6 7">
    <name type="scientific">Hydrocarboniclastica marina</name>
    <dbReference type="NCBI Taxonomy" id="2259620"/>
    <lineage>
        <taxon>Bacteria</taxon>
        <taxon>Pseudomonadati</taxon>
        <taxon>Pseudomonadota</taxon>
        <taxon>Gammaproteobacteria</taxon>
        <taxon>Alteromonadales</taxon>
        <taxon>Alteromonadaceae</taxon>
        <taxon>Hydrocarboniclastica</taxon>
    </lineage>
</organism>
<evidence type="ECO:0000256" key="3">
    <source>
        <dbReference type="ARBA" id="ARBA00022989"/>
    </source>
</evidence>
<dbReference type="Proteomes" id="UP000298049">
    <property type="component" value="Chromosome"/>
</dbReference>
<gene>
    <name evidence="6" type="ORF">soil367_09820</name>
</gene>
<keyword evidence="4 5" id="KW-0472">Membrane</keyword>
<evidence type="ECO:0000256" key="4">
    <source>
        <dbReference type="ARBA" id="ARBA00023136"/>
    </source>
</evidence>
<dbReference type="OrthoDB" id="9810601at2"/>
<name>A0A4P7XHQ7_9ALTE</name>
<evidence type="ECO:0000256" key="2">
    <source>
        <dbReference type="ARBA" id="ARBA00022692"/>
    </source>
</evidence>
<accession>A0A4P7XHQ7</accession>
<proteinExistence type="predicted"/>